<dbReference type="NCBIfam" id="TIGR02474">
    <property type="entry name" value="pec_lyase"/>
    <property type="match status" value="1"/>
</dbReference>
<gene>
    <name evidence="2" type="primary">pelA</name>
    <name evidence="2" type="ORF">IAD06_01740</name>
</gene>
<keyword evidence="2" id="KW-0456">Lyase</keyword>
<dbReference type="Pfam" id="PF09492">
    <property type="entry name" value="Pec_lyase"/>
    <property type="match status" value="1"/>
</dbReference>
<dbReference type="SUPFAM" id="SSF81853">
    <property type="entry name" value="Family 10 polysaccharide lyase"/>
    <property type="match status" value="1"/>
</dbReference>
<evidence type="ECO:0000256" key="1">
    <source>
        <dbReference type="SAM" id="SignalP"/>
    </source>
</evidence>
<keyword evidence="1" id="KW-0732">Signal</keyword>
<evidence type="ECO:0000313" key="2">
    <source>
        <dbReference type="EMBL" id="HIT38751.1"/>
    </source>
</evidence>
<accession>A0A9D1GDB2</accession>
<feature type="signal peptide" evidence="1">
    <location>
        <begin position="1"/>
        <end position="22"/>
    </location>
</feature>
<dbReference type="InterPro" id="IPR012669">
    <property type="entry name" value="Pectate_lyase"/>
</dbReference>
<dbReference type="GO" id="GO:0030570">
    <property type="term" value="F:pectate lyase activity"/>
    <property type="evidence" value="ECO:0007669"/>
    <property type="project" value="UniProtKB-EC"/>
</dbReference>
<dbReference type="Gene3D" id="1.50.10.20">
    <property type="match status" value="1"/>
</dbReference>
<dbReference type="EMBL" id="DVKT01000009">
    <property type="protein sequence ID" value="HIT38751.1"/>
    <property type="molecule type" value="Genomic_DNA"/>
</dbReference>
<feature type="chain" id="PRO_5038810821" evidence="1">
    <location>
        <begin position="23"/>
        <end position="385"/>
    </location>
</feature>
<protein>
    <submittedName>
        <fullName evidence="2">Pectate lyase</fullName>
        <ecNumber evidence="2">4.2.2.2</ecNumber>
    </submittedName>
</protein>
<comment type="caution">
    <text evidence="2">The sequence shown here is derived from an EMBL/GenBank/DDBJ whole genome shotgun (WGS) entry which is preliminary data.</text>
</comment>
<reference evidence="2" key="1">
    <citation type="submission" date="2020-10" db="EMBL/GenBank/DDBJ databases">
        <authorList>
            <person name="Gilroy R."/>
        </authorList>
    </citation>
    <scope>NUCLEOTIDE SEQUENCE</scope>
    <source>
        <strain evidence="2">21143</strain>
    </source>
</reference>
<evidence type="ECO:0000313" key="3">
    <source>
        <dbReference type="Proteomes" id="UP000886722"/>
    </source>
</evidence>
<dbReference type="EC" id="4.2.2.2" evidence="2"/>
<proteinExistence type="predicted"/>
<organism evidence="2 3">
    <name type="scientific">Candidatus Caccoplasma intestinavium</name>
    <dbReference type="NCBI Taxonomy" id="2840716"/>
    <lineage>
        <taxon>Bacteria</taxon>
        <taxon>Pseudomonadati</taxon>
        <taxon>Bacteroidota</taxon>
        <taxon>Bacteroidia</taxon>
        <taxon>Bacteroidales</taxon>
        <taxon>Bacteroidaceae</taxon>
        <taxon>Bacteroidaceae incertae sedis</taxon>
        <taxon>Candidatus Caccoplasma</taxon>
    </lineage>
</organism>
<dbReference type="Proteomes" id="UP000886722">
    <property type="component" value="Unassembled WGS sequence"/>
</dbReference>
<name>A0A9D1GDB2_9BACT</name>
<sequence>MKKITLLAITALMTLSIGNLSAQIRSDYRQKVMNWTRTASRIDNRFFTLYTDEAKRIADNLVLYQLDSGAWPKNIYFPGEITAEQHKKITESKKHLENGTIDNGSTTTEIIYLSKVYNVTREKKYKQAALKGIKYLLKAQYKNGGWPQFYPNAKGYARHITYNDNAMINVMKLLRDIYECEPLYWYVPQELREKAKTAFDKGVECILATQVIQDGKPTVWCAQHDFESLAPVKARAYELPSLSGQESDNIVLLLMDIPNPSPEIIAAVENAIAWFEKSKIEGIRLEYYRNAEGKRDYRVVSCEKCPPMWARFYDLDSNRPFFSDRDGIKKYDISQIGHERRTGYSWYNRDGSTVLSRYKMWKRELDGKSGRPEGRAVNRYGNSRM</sequence>
<dbReference type="AlphaFoldDB" id="A0A9D1GDB2"/>
<reference evidence="2" key="2">
    <citation type="journal article" date="2021" name="PeerJ">
        <title>Extensive microbial diversity within the chicken gut microbiome revealed by metagenomics and culture.</title>
        <authorList>
            <person name="Gilroy R."/>
            <person name="Ravi A."/>
            <person name="Getino M."/>
            <person name="Pursley I."/>
            <person name="Horton D.L."/>
            <person name="Alikhan N.F."/>
            <person name="Baker D."/>
            <person name="Gharbi K."/>
            <person name="Hall N."/>
            <person name="Watson M."/>
            <person name="Adriaenssens E.M."/>
            <person name="Foster-Nyarko E."/>
            <person name="Jarju S."/>
            <person name="Secka A."/>
            <person name="Antonio M."/>
            <person name="Oren A."/>
            <person name="Chaudhuri R.R."/>
            <person name="La Ragione R."/>
            <person name="Hildebrand F."/>
            <person name="Pallen M.J."/>
        </authorList>
    </citation>
    <scope>NUCLEOTIDE SEQUENCE</scope>
    <source>
        <strain evidence="2">21143</strain>
    </source>
</reference>